<dbReference type="GO" id="GO:0004106">
    <property type="term" value="F:chorismate mutase activity"/>
    <property type="evidence" value="ECO:0007669"/>
    <property type="project" value="InterPro"/>
</dbReference>
<dbReference type="PANTHER" id="PTHR38041">
    <property type="entry name" value="CHORISMATE MUTASE"/>
    <property type="match status" value="1"/>
</dbReference>
<dbReference type="PANTHER" id="PTHR38041:SF1">
    <property type="entry name" value="CHORISMATE MUTASE"/>
    <property type="match status" value="1"/>
</dbReference>
<dbReference type="InterPro" id="IPR036263">
    <property type="entry name" value="Chorismate_II_sf"/>
</dbReference>
<dbReference type="SUPFAM" id="SSF48600">
    <property type="entry name" value="Chorismate mutase II"/>
    <property type="match status" value="1"/>
</dbReference>
<dbReference type="PROSITE" id="PS51168">
    <property type="entry name" value="CHORISMATE_MUT_2"/>
    <property type="match status" value="1"/>
</dbReference>
<comment type="caution">
    <text evidence="3">The sequence shown here is derived from an EMBL/GenBank/DDBJ whole genome shotgun (WGS) entry which is preliminary data.</text>
</comment>
<evidence type="ECO:0000313" key="4">
    <source>
        <dbReference type="Proteomes" id="UP000269317"/>
    </source>
</evidence>
<accession>A0A3R9HQ97</accession>
<evidence type="ECO:0000259" key="2">
    <source>
        <dbReference type="PROSITE" id="PS51168"/>
    </source>
</evidence>
<dbReference type="GO" id="GO:0046417">
    <property type="term" value="P:chorismate metabolic process"/>
    <property type="evidence" value="ECO:0007669"/>
    <property type="project" value="InterPro"/>
</dbReference>
<dbReference type="NCBIfam" id="TIGR01805">
    <property type="entry name" value="CM_mono_grmpos"/>
    <property type="match status" value="1"/>
</dbReference>
<dbReference type="GO" id="GO:0009697">
    <property type="term" value="P:salicylic acid biosynthetic process"/>
    <property type="evidence" value="ECO:0007669"/>
    <property type="project" value="TreeGrafter"/>
</dbReference>
<name>A0A3R9HQ97_STRSA</name>
<keyword evidence="1" id="KW-0413">Isomerase</keyword>
<dbReference type="InterPro" id="IPR011279">
    <property type="entry name" value="Chorismate_mutase_GmP"/>
</dbReference>
<evidence type="ECO:0000313" key="3">
    <source>
        <dbReference type="EMBL" id="RSI08174.1"/>
    </source>
</evidence>
<feature type="domain" description="Chorismate mutase" evidence="2">
    <location>
        <begin position="1"/>
        <end position="87"/>
    </location>
</feature>
<gene>
    <name evidence="3" type="ORF">D8887_09880</name>
</gene>
<dbReference type="SMART" id="SM00830">
    <property type="entry name" value="CM_2"/>
    <property type="match status" value="1"/>
</dbReference>
<reference evidence="3 4" key="1">
    <citation type="submission" date="2018-11" db="EMBL/GenBank/DDBJ databases">
        <title>Species Designations Belie Phenotypic and Genotypic Heterogeneity in Oral Streptococci.</title>
        <authorList>
            <person name="Velsko I."/>
        </authorList>
    </citation>
    <scope>NUCLEOTIDE SEQUENCE [LARGE SCALE GENOMIC DNA]</scope>
    <source>
        <strain evidence="3 4">KLC03</strain>
    </source>
</reference>
<proteinExistence type="predicted"/>
<protein>
    <recommendedName>
        <fullName evidence="2">Chorismate mutase domain-containing protein</fullName>
    </recommendedName>
</protein>
<dbReference type="InterPro" id="IPR002701">
    <property type="entry name" value="CM_II_prokaryot"/>
</dbReference>
<dbReference type="InterPro" id="IPR036979">
    <property type="entry name" value="CM_dom_sf"/>
</dbReference>
<evidence type="ECO:0000256" key="1">
    <source>
        <dbReference type="ARBA" id="ARBA00023235"/>
    </source>
</evidence>
<dbReference type="Pfam" id="PF01817">
    <property type="entry name" value="CM_2"/>
    <property type="match status" value="1"/>
</dbReference>
<organism evidence="3 4">
    <name type="scientific">Streptococcus sanguinis</name>
    <dbReference type="NCBI Taxonomy" id="1305"/>
    <lineage>
        <taxon>Bacteria</taxon>
        <taxon>Bacillati</taxon>
        <taxon>Bacillota</taxon>
        <taxon>Bacilli</taxon>
        <taxon>Lactobacillales</taxon>
        <taxon>Streptococcaceae</taxon>
        <taxon>Streptococcus</taxon>
    </lineage>
</organism>
<sequence length="88" mass="10096">MTLEEIRQEINQVDDAIVALLEQRMNLVDQVVALKKLTGTAVLDSKREDVIFARVADKVENKDYKETVVATFSDILKRSREFQNKNIS</sequence>
<dbReference type="Gene3D" id="1.20.59.10">
    <property type="entry name" value="Chorismate mutase"/>
    <property type="match status" value="1"/>
</dbReference>
<dbReference type="AlphaFoldDB" id="A0A3R9HQ97"/>
<dbReference type="InterPro" id="IPR051331">
    <property type="entry name" value="Chorismate_mutase-related"/>
</dbReference>
<dbReference type="Proteomes" id="UP000269317">
    <property type="component" value="Unassembled WGS sequence"/>
</dbReference>
<dbReference type="EMBL" id="RJML01000008">
    <property type="protein sequence ID" value="RSI08174.1"/>
    <property type="molecule type" value="Genomic_DNA"/>
</dbReference>
<dbReference type="RefSeq" id="WP_125341563.1">
    <property type="nucleotide sequence ID" value="NZ_CP076614.1"/>
</dbReference>